<sequence length="271" mass="30684">MTTQKRTVIYVSDGTGITAETLGHGLLAQFEGIEFRPVRYPFVDSEDKVRDCLARINELSRREGVRPIVILTQTNPEFGAILHQAEAFFIDLFDAFIAPLEQELGCKYTRAMGRSHGQANPEYNARIAAMNFALAHDDGVSDSDLKSADIILVGVSRVGKTPTSLYLSLQFSLKAANYPLIPEDFERDVLPSRLQPYRGKLYGLTIAPDQLQRIRFERRPNSKYSSLENCRYEVAAAEKMMRREGIKWFDTTSRSIEELAVQLMQALNLER</sequence>
<proteinExistence type="inferred from homology"/>
<gene>
    <name evidence="5" type="primary">ppsR_5</name>
    <name evidence="5" type="ORF">GALL_209800</name>
</gene>
<dbReference type="PANTHER" id="PTHR31756">
    <property type="entry name" value="PYRUVATE, PHOSPHATE DIKINASE REGULATORY PROTEIN 1, CHLOROPLASTIC"/>
    <property type="match status" value="1"/>
</dbReference>
<dbReference type="EC" id="2.7.4.-" evidence="5"/>
<keyword evidence="2 5" id="KW-0808">Transferase</keyword>
<dbReference type="InterPro" id="IPR005177">
    <property type="entry name" value="Kinase-pyrophosphorylase"/>
</dbReference>
<keyword evidence="4" id="KW-0418">Kinase</keyword>
<dbReference type="HAMAP" id="MF_01062">
    <property type="entry name" value="PSRP"/>
    <property type="match status" value="1"/>
</dbReference>
<dbReference type="GO" id="GO:0005524">
    <property type="term" value="F:ATP binding"/>
    <property type="evidence" value="ECO:0007669"/>
    <property type="project" value="InterPro"/>
</dbReference>
<dbReference type="InterPro" id="IPR026530">
    <property type="entry name" value="PSRP"/>
</dbReference>
<keyword evidence="3" id="KW-0547">Nucleotide-binding</keyword>
<dbReference type="EC" id="2.7.11.-" evidence="5"/>
<dbReference type="PANTHER" id="PTHR31756:SF3">
    <property type="entry name" value="PYRUVATE, PHOSPHATE DIKINASE REGULATORY PROTEIN 1, CHLOROPLASTIC"/>
    <property type="match status" value="1"/>
</dbReference>
<reference evidence="5" key="1">
    <citation type="submission" date="2016-10" db="EMBL/GenBank/DDBJ databases">
        <title>Sequence of Gallionella enrichment culture.</title>
        <authorList>
            <person name="Poehlein A."/>
            <person name="Muehling M."/>
            <person name="Daniel R."/>
        </authorList>
    </citation>
    <scope>NUCLEOTIDE SEQUENCE</scope>
</reference>
<keyword evidence="1" id="KW-0723">Serine/threonine-protein kinase</keyword>
<evidence type="ECO:0000256" key="2">
    <source>
        <dbReference type="ARBA" id="ARBA00022679"/>
    </source>
</evidence>
<comment type="caution">
    <text evidence="5">The sequence shown here is derived from an EMBL/GenBank/DDBJ whole genome shotgun (WGS) entry which is preliminary data.</text>
</comment>
<dbReference type="AlphaFoldDB" id="A0A1J5S9V7"/>
<dbReference type="EMBL" id="MLJW01000139">
    <property type="protein sequence ID" value="OIQ97037.1"/>
    <property type="molecule type" value="Genomic_DNA"/>
</dbReference>
<protein>
    <submittedName>
        <fullName evidence="5">Phosphoenolpyruvate synthase regulatory protein</fullName>
        <ecNumber evidence="5">2.7.11.-</ecNumber>
        <ecNumber evidence="5">2.7.4.-</ecNumber>
    </submittedName>
</protein>
<keyword evidence="5" id="KW-0670">Pyruvate</keyword>
<name>A0A1J5S9V7_9ZZZZ</name>
<dbReference type="GO" id="GO:0004674">
    <property type="term" value="F:protein serine/threonine kinase activity"/>
    <property type="evidence" value="ECO:0007669"/>
    <property type="project" value="UniProtKB-KW"/>
</dbReference>
<evidence type="ECO:0000256" key="4">
    <source>
        <dbReference type="ARBA" id="ARBA00022777"/>
    </source>
</evidence>
<organism evidence="5">
    <name type="scientific">mine drainage metagenome</name>
    <dbReference type="NCBI Taxonomy" id="410659"/>
    <lineage>
        <taxon>unclassified sequences</taxon>
        <taxon>metagenomes</taxon>
        <taxon>ecological metagenomes</taxon>
    </lineage>
</organism>
<evidence type="ECO:0000256" key="3">
    <source>
        <dbReference type="ARBA" id="ARBA00022741"/>
    </source>
</evidence>
<evidence type="ECO:0000256" key="1">
    <source>
        <dbReference type="ARBA" id="ARBA00022527"/>
    </source>
</evidence>
<evidence type="ECO:0000313" key="5">
    <source>
        <dbReference type="EMBL" id="OIQ97037.1"/>
    </source>
</evidence>
<dbReference type="NCBIfam" id="NF003742">
    <property type="entry name" value="PRK05339.1"/>
    <property type="match status" value="1"/>
</dbReference>
<accession>A0A1J5S9V7</accession>
<dbReference type="Pfam" id="PF03618">
    <property type="entry name" value="Kinase-PPPase"/>
    <property type="match status" value="1"/>
</dbReference>